<name>A0A8J6IRL3_9ALTE</name>
<gene>
    <name evidence="7" type="ORF">H8B19_04510</name>
</gene>
<proteinExistence type="inferred from homology"/>
<evidence type="ECO:0000256" key="5">
    <source>
        <dbReference type="PIRSR" id="PIRSR006278-2"/>
    </source>
</evidence>
<dbReference type="Proteomes" id="UP000601768">
    <property type="component" value="Unassembled WGS sequence"/>
</dbReference>
<sequence length="295" mass="33474">MLEKFLQIQSPSPEHSFQPDWHNPADCRIWIKRDDLLHPVISGNKWRKLKFALNDIQRQNVDHIISFGGGYSNHLHALGYCCHQLNIKLTAIVRGHYPVLTPMLRDLNNWGTQIEFVDKKNYQQRNDDEFLQSLNKRFPGAVIIPEGGSQHQALAGITECVNEFNRQYDYILLPVASGATMAGIINASPAGKSQVTGIAVLKGQDYLESLVNRFVDNNKQTNWQINHQYHFGGYSKSPAELQDFCQQITNKYNIPIEPVYSGKLFFALKSMLEQQSFGHKANILVLHTGGIQGSR</sequence>
<dbReference type="PANTHER" id="PTHR43780">
    <property type="entry name" value="1-AMINOCYCLOPROPANE-1-CARBOXYLATE DEAMINASE-RELATED"/>
    <property type="match status" value="1"/>
</dbReference>
<evidence type="ECO:0000256" key="2">
    <source>
        <dbReference type="ARBA" id="ARBA00008639"/>
    </source>
</evidence>
<reference evidence="7" key="1">
    <citation type="journal article" date="2018" name="Int. J. Syst. Evol. Microbiol.">
        <title>Neptunicella marina gen. nov., sp. nov., isolated from surface seawater.</title>
        <authorList>
            <person name="Liu X."/>
            <person name="Lai Q."/>
            <person name="Du Y."/>
            <person name="Zhang X."/>
            <person name="Liu Z."/>
            <person name="Sun F."/>
            <person name="Shao Z."/>
        </authorList>
    </citation>
    <scope>NUCLEOTIDE SEQUENCE</scope>
    <source>
        <strain evidence="7">S27-2</strain>
    </source>
</reference>
<evidence type="ECO:0000256" key="4">
    <source>
        <dbReference type="PIRSR" id="PIRSR006278-1"/>
    </source>
</evidence>
<dbReference type="InterPro" id="IPR001926">
    <property type="entry name" value="TrpB-like_PALP"/>
</dbReference>
<dbReference type="AlphaFoldDB" id="A0A8J6IRL3"/>
<dbReference type="InterPro" id="IPR036052">
    <property type="entry name" value="TrpB-like_PALP_sf"/>
</dbReference>
<evidence type="ECO:0000313" key="8">
    <source>
        <dbReference type="Proteomes" id="UP000601768"/>
    </source>
</evidence>
<organism evidence="7 8">
    <name type="scientific">Neptunicella marina</name>
    <dbReference type="NCBI Taxonomy" id="2125989"/>
    <lineage>
        <taxon>Bacteria</taxon>
        <taxon>Pseudomonadati</taxon>
        <taxon>Pseudomonadota</taxon>
        <taxon>Gammaproteobacteria</taxon>
        <taxon>Alteromonadales</taxon>
        <taxon>Alteromonadaceae</taxon>
        <taxon>Neptunicella</taxon>
    </lineage>
</organism>
<evidence type="ECO:0000256" key="3">
    <source>
        <dbReference type="ARBA" id="ARBA00022898"/>
    </source>
</evidence>
<evidence type="ECO:0000313" key="7">
    <source>
        <dbReference type="EMBL" id="MBC3765124.1"/>
    </source>
</evidence>
<evidence type="ECO:0000256" key="1">
    <source>
        <dbReference type="ARBA" id="ARBA00001933"/>
    </source>
</evidence>
<comment type="similarity">
    <text evidence="2">Belongs to the ACC deaminase/D-cysteine desulfhydrase family.</text>
</comment>
<keyword evidence="8" id="KW-1185">Reference proteome</keyword>
<dbReference type="Pfam" id="PF00291">
    <property type="entry name" value="PALP"/>
    <property type="match status" value="1"/>
</dbReference>
<dbReference type="PIRSF" id="PIRSF006278">
    <property type="entry name" value="ACCD_DCysDesulf"/>
    <property type="match status" value="1"/>
</dbReference>
<protein>
    <submittedName>
        <fullName evidence="7">Pyridoxal-phosphate dependent enzyme</fullName>
    </submittedName>
</protein>
<dbReference type="SUPFAM" id="SSF53686">
    <property type="entry name" value="Tryptophan synthase beta subunit-like PLP-dependent enzymes"/>
    <property type="match status" value="1"/>
</dbReference>
<keyword evidence="3 5" id="KW-0663">Pyridoxal phosphate</keyword>
<dbReference type="InterPro" id="IPR027278">
    <property type="entry name" value="ACCD_DCysDesulf"/>
</dbReference>
<reference evidence="7" key="2">
    <citation type="submission" date="2020-08" db="EMBL/GenBank/DDBJ databases">
        <authorList>
            <person name="Lai Q."/>
        </authorList>
    </citation>
    <scope>NUCLEOTIDE SEQUENCE</scope>
    <source>
        <strain evidence="7">S27-2</strain>
    </source>
</reference>
<dbReference type="RefSeq" id="WP_186505580.1">
    <property type="nucleotide sequence ID" value="NZ_JACNEP010000002.1"/>
</dbReference>
<dbReference type="Gene3D" id="3.40.50.1100">
    <property type="match status" value="2"/>
</dbReference>
<evidence type="ECO:0000259" key="6">
    <source>
        <dbReference type="Pfam" id="PF00291"/>
    </source>
</evidence>
<feature type="active site" description="Nucleophile" evidence="4">
    <location>
        <position position="72"/>
    </location>
</feature>
<accession>A0A8J6IRL3</accession>
<dbReference type="GO" id="GO:0019148">
    <property type="term" value="F:D-cysteine desulfhydrase activity"/>
    <property type="evidence" value="ECO:0007669"/>
    <property type="project" value="TreeGrafter"/>
</dbReference>
<feature type="domain" description="Tryptophan synthase beta chain-like PALP" evidence="6">
    <location>
        <begin position="25"/>
        <end position="289"/>
    </location>
</feature>
<comment type="caution">
    <text evidence="7">The sequence shown here is derived from an EMBL/GenBank/DDBJ whole genome shotgun (WGS) entry which is preliminary data.</text>
</comment>
<feature type="modified residue" description="N6-(pyridoxal phosphate)lysine" evidence="5">
    <location>
        <position position="45"/>
    </location>
</feature>
<dbReference type="EMBL" id="JACNEP010000002">
    <property type="protein sequence ID" value="MBC3765124.1"/>
    <property type="molecule type" value="Genomic_DNA"/>
</dbReference>
<comment type="cofactor">
    <cofactor evidence="1">
        <name>pyridoxal 5'-phosphate</name>
        <dbReference type="ChEBI" id="CHEBI:597326"/>
    </cofactor>
</comment>
<dbReference type="PANTHER" id="PTHR43780:SF2">
    <property type="entry name" value="1-AMINOCYCLOPROPANE-1-CARBOXYLATE DEAMINASE-RELATED"/>
    <property type="match status" value="1"/>
</dbReference>